<organism evidence="2 3">
    <name type="scientific">Ceratobasidium theobromae</name>
    <dbReference type="NCBI Taxonomy" id="1582974"/>
    <lineage>
        <taxon>Eukaryota</taxon>
        <taxon>Fungi</taxon>
        <taxon>Dikarya</taxon>
        <taxon>Basidiomycota</taxon>
        <taxon>Agaricomycotina</taxon>
        <taxon>Agaricomycetes</taxon>
        <taxon>Cantharellales</taxon>
        <taxon>Ceratobasidiaceae</taxon>
        <taxon>Ceratobasidium</taxon>
    </lineage>
</organism>
<dbReference type="Proteomes" id="UP000383932">
    <property type="component" value="Unassembled WGS sequence"/>
</dbReference>
<dbReference type="SMART" id="SM00028">
    <property type="entry name" value="TPR"/>
    <property type="match status" value="3"/>
</dbReference>
<name>A0A5N5QD07_9AGAM</name>
<dbReference type="Pfam" id="PF13424">
    <property type="entry name" value="TPR_12"/>
    <property type="match status" value="1"/>
</dbReference>
<dbReference type="InterPro" id="IPR011990">
    <property type="entry name" value="TPR-like_helical_dom_sf"/>
</dbReference>
<dbReference type="Pfam" id="PF13374">
    <property type="entry name" value="TPR_10"/>
    <property type="match status" value="1"/>
</dbReference>
<evidence type="ECO:0000256" key="1">
    <source>
        <dbReference type="SAM" id="Coils"/>
    </source>
</evidence>
<dbReference type="PANTHER" id="PTHR19959:SF119">
    <property type="entry name" value="FUNGAL LIPASE-LIKE DOMAIN-CONTAINING PROTEIN"/>
    <property type="match status" value="1"/>
</dbReference>
<dbReference type="EMBL" id="SSOP01000274">
    <property type="protein sequence ID" value="KAB5589413.1"/>
    <property type="molecule type" value="Genomic_DNA"/>
</dbReference>
<comment type="caution">
    <text evidence="2">The sequence shown here is derived from an EMBL/GenBank/DDBJ whole genome shotgun (WGS) entry which is preliminary data.</text>
</comment>
<accession>A0A5N5QD07</accession>
<sequence length="525" mass="59805">MNTDSEFQLRMCESLDDSPTIQQKLSVDQVRDYPNPFEALLELVPEASTNSEWANIPMTLATKENELATEEVLAYLCLRCMNLIPVTHLGYNDLDMGKPRRANNDLEEEQGLALRYARRSWINHILGMSQTLVTPLLDELQGFLANWFPLWIAMTLRRGKYGGISSFLKWLEQMQPIELSTKLHIDRLKVSKELRDLVYVLNDPDTYEDGDGDGNEGRREEALIVAQDWVEILRQLCMESPSLEHLIELSESLTSLALSLSDLKHGERALSVSSEAVDILRHLHPANPDTFSPKLISSLENHSHILSSLGYQDESLKVMQEALDIYRKLLLSTVVVRNYQLDKFAELILNISTILSKLDRHEESLKRAQKALDIHRQLAANNPNGYNYRVSESLHHLGGCLSKLKRHEEALAAIYESVEIFRVLEYKYPSQYTLYLAQYLDSLSSLLSELGHNEEALKNSLESVGLYRQLAAKYPKIYFDKLTSSLKGVSLKYSACHRHEEAMAAAKEATELDKEDKSPSTYCEN</sequence>
<evidence type="ECO:0000313" key="2">
    <source>
        <dbReference type="EMBL" id="KAB5589413.1"/>
    </source>
</evidence>
<gene>
    <name evidence="2" type="ORF">CTheo_7153</name>
</gene>
<proteinExistence type="predicted"/>
<protein>
    <submittedName>
        <fullName evidence="2">Uncharacterized protein</fullName>
    </submittedName>
</protein>
<dbReference type="AlphaFoldDB" id="A0A5N5QD07"/>
<keyword evidence="1" id="KW-0175">Coiled coil</keyword>
<dbReference type="InterPro" id="IPR019734">
    <property type="entry name" value="TPR_rpt"/>
</dbReference>
<dbReference type="Gene3D" id="1.25.40.10">
    <property type="entry name" value="Tetratricopeptide repeat domain"/>
    <property type="match status" value="3"/>
</dbReference>
<feature type="coiled-coil region" evidence="1">
    <location>
        <begin position="351"/>
        <end position="378"/>
    </location>
</feature>
<evidence type="ECO:0000313" key="3">
    <source>
        <dbReference type="Proteomes" id="UP000383932"/>
    </source>
</evidence>
<dbReference type="PANTHER" id="PTHR19959">
    <property type="entry name" value="KINESIN LIGHT CHAIN"/>
    <property type="match status" value="1"/>
</dbReference>
<keyword evidence="3" id="KW-1185">Reference proteome</keyword>
<reference evidence="2 3" key="1">
    <citation type="journal article" date="2019" name="Fungal Biol. Biotechnol.">
        <title>Draft genome sequence of fastidious pathogen Ceratobasidium theobromae, which causes vascular-streak dieback in Theobroma cacao.</title>
        <authorList>
            <person name="Ali S.S."/>
            <person name="Asman A."/>
            <person name="Shao J."/>
            <person name="Firmansyah A.P."/>
            <person name="Susilo A.W."/>
            <person name="Rosmana A."/>
            <person name="McMahon P."/>
            <person name="Junaid M."/>
            <person name="Guest D."/>
            <person name="Kheng T.Y."/>
            <person name="Meinhardt L.W."/>
            <person name="Bailey B.A."/>
        </authorList>
    </citation>
    <scope>NUCLEOTIDE SEQUENCE [LARGE SCALE GENOMIC DNA]</scope>
    <source>
        <strain evidence="2 3">CT2</strain>
    </source>
</reference>
<dbReference type="SUPFAM" id="SSF48452">
    <property type="entry name" value="TPR-like"/>
    <property type="match status" value="2"/>
</dbReference>
<dbReference type="OrthoDB" id="3057274at2759"/>